<dbReference type="Gene3D" id="3.40.50.720">
    <property type="entry name" value="NAD(P)-binding Rossmann-like Domain"/>
    <property type="match status" value="1"/>
</dbReference>
<feature type="compositionally biased region" description="Polar residues" evidence="4">
    <location>
        <begin position="1"/>
        <end position="12"/>
    </location>
</feature>
<accession>A0A7M7GJ33</accession>
<feature type="region of interest" description="Disordered" evidence="4">
    <location>
        <begin position="1"/>
        <end position="20"/>
    </location>
</feature>
<dbReference type="Pfam" id="PF05368">
    <property type="entry name" value="NmrA"/>
    <property type="match status" value="1"/>
</dbReference>
<feature type="domain" description="NmrA-like" evidence="5">
    <location>
        <begin position="22"/>
        <end position="262"/>
    </location>
</feature>
<protein>
    <recommendedName>
        <fullName evidence="3">NmrA-like family domain-containing protein 1</fullName>
    </recommendedName>
</protein>
<dbReference type="OMA" id="WHAQIER"/>
<evidence type="ECO:0000256" key="3">
    <source>
        <dbReference type="ARBA" id="ARBA00040296"/>
    </source>
</evidence>
<dbReference type="KEGG" id="spu:100890658"/>
<evidence type="ECO:0000313" key="6">
    <source>
        <dbReference type="EnsemblMetazoa" id="XP_003727120"/>
    </source>
</evidence>
<name>A0A7M7GJ33_STRPU</name>
<proteinExistence type="inferred from homology"/>
<dbReference type="PANTHER" id="PTHR42748">
    <property type="entry name" value="NITROGEN METABOLITE REPRESSION PROTEIN NMRA FAMILY MEMBER"/>
    <property type="match status" value="1"/>
</dbReference>
<evidence type="ECO:0000256" key="4">
    <source>
        <dbReference type="SAM" id="MobiDB-lite"/>
    </source>
</evidence>
<dbReference type="GeneID" id="100890658"/>
<dbReference type="InParanoid" id="A0A7M7GJ33"/>
<dbReference type="EnsemblMetazoa" id="XM_003727072">
    <property type="protein sequence ID" value="XP_003727120"/>
    <property type="gene ID" value="LOC100890658"/>
</dbReference>
<reference evidence="7" key="1">
    <citation type="submission" date="2015-02" db="EMBL/GenBank/DDBJ databases">
        <title>Genome sequencing for Strongylocentrotus purpuratus.</title>
        <authorList>
            <person name="Murali S."/>
            <person name="Liu Y."/>
            <person name="Vee V."/>
            <person name="English A."/>
            <person name="Wang M."/>
            <person name="Skinner E."/>
            <person name="Han Y."/>
            <person name="Muzny D.M."/>
            <person name="Worley K.C."/>
            <person name="Gibbs R.A."/>
        </authorList>
    </citation>
    <scope>NUCLEOTIDE SEQUENCE</scope>
</reference>
<dbReference type="OrthoDB" id="300709at2759"/>
<evidence type="ECO:0000256" key="2">
    <source>
        <dbReference type="ARBA" id="ARBA00022857"/>
    </source>
</evidence>
<sequence length="315" mass="34029">MRRMENSATSETAGEKSSGPTKSVVFVFGCTGNVGGATIRALSAQFGDTLDIRAGVRESSMEKASSLRQLKGVTVVSAQMGDKDSLTSTLKGVDVIFVTVPPTEDRADLSVRSMEAGKEAGVKHVVVISVPPVDLDVLFGRQCKAIETGTKSLGLPYTILRVPIFVDNLFMARDGIVGQSKIYAAMESDKPYCPVLVSDIGDAVATIMASYEKHANMTYTITSTRFTHRELAKLFSEALGREIVHEHVPYEAGKQAFMGVGMAEWQADGAMELYRLVNEGSPAADIADMGDFKRITGKEPTDIKTWVDNVKDAFK</sequence>
<dbReference type="RefSeq" id="XP_003727120.2">
    <property type="nucleotide sequence ID" value="XM_003727072.3"/>
</dbReference>
<evidence type="ECO:0000313" key="7">
    <source>
        <dbReference type="Proteomes" id="UP000007110"/>
    </source>
</evidence>
<dbReference type="InterPro" id="IPR051164">
    <property type="entry name" value="NmrA-like_oxidored"/>
</dbReference>
<comment type="similarity">
    <text evidence="1">Belongs to the NmrA-type oxidoreductase family.</text>
</comment>
<dbReference type="SUPFAM" id="SSF51735">
    <property type="entry name" value="NAD(P)-binding Rossmann-fold domains"/>
    <property type="match status" value="1"/>
</dbReference>
<evidence type="ECO:0000259" key="5">
    <source>
        <dbReference type="Pfam" id="PF05368"/>
    </source>
</evidence>
<dbReference type="Proteomes" id="UP000007110">
    <property type="component" value="Unassembled WGS sequence"/>
</dbReference>
<organism evidence="6 7">
    <name type="scientific">Strongylocentrotus purpuratus</name>
    <name type="common">Purple sea urchin</name>
    <dbReference type="NCBI Taxonomy" id="7668"/>
    <lineage>
        <taxon>Eukaryota</taxon>
        <taxon>Metazoa</taxon>
        <taxon>Echinodermata</taxon>
        <taxon>Eleutherozoa</taxon>
        <taxon>Echinozoa</taxon>
        <taxon>Echinoidea</taxon>
        <taxon>Euechinoidea</taxon>
        <taxon>Echinacea</taxon>
        <taxon>Camarodonta</taxon>
        <taxon>Echinidea</taxon>
        <taxon>Strongylocentrotidae</taxon>
        <taxon>Strongylocentrotus</taxon>
    </lineage>
</organism>
<dbReference type="InterPro" id="IPR008030">
    <property type="entry name" value="NmrA-like"/>
</dbReference>
<reference evidence="6" key="2">
    <citation type="submission" date="2021-01" db="UniProtKB">
        <authorList>
            <consortium name="EnsemblMetazoa"/>
        </authorList>
    </citation>
    <scope>IDENTIFICATION</scope>
</reference>
<dbReference type="PANTHER" id="PTHR42748:SF18">
    <property type="entry name" value="NMRA-LIKE DOMAIN-CONTAINING PROTEIN"/>
    <property type="match status" value="1"/>
</dbReference>
<evidence type="ECO:0000256" key="1">
    <source>
        <dbReference type="ARBA" id="ARBA00006328"/>
    </source>
</evidence>
<dbReference type="Gene3D" id="3.90.25.10">
    <property type="entry name" value="UDP-galactose 4-epimerase, domain 1"/>
    <property type="match status" value="1"/>
</dbReference>
<dbReference type="AlphaFoldDB" id="A0A7M7GJ33"/>
<dbReference type="InterPro" id="IPR036291">
    <property type="entry name" value="NAD(P)-bd_dom_sf"/>
</dbReference>
<keyword evidence="7" id="KW-1185">Reference proteome</keyword>
<keyword evidence="2" id="KW-0521">NADP</keyword>